<dbReference type="AlphaFoldDB" id="V4HKP5"/>
<dbReference type="RefSeq" id="WP_023394298.1">
    <property type="nucleotide sequence ID" value="NZ_ASGZ01000028.1"/>
</dbReference>
<sequence length="99" mass="10061">MRGSTTAVTLGVGVVAAVPLLDVVAGNGFEDPSYALGYAGTVVLFVGWVAMFAGSLLVAYRDDPPALARPAVVFGTVLVVGAVLLVVSRFDCVFSACPV</sequence>
<reference evidence="2 3" key="1">
    <citation type="journal article" date="2013" name="Genome Announc.">
        <title>Draft Genome Sequence of 'Candidatus Halobonum tyrrellensis' Strain G22, Isolated from the Hypersaline Waters of Lake Tyrrell, Australia.</title>
        <authorList>
            <person name="Ugalde J.A."/>
            <person name="Narasingarao P."/>
            <person name="Kuo S."/>
            <person name="Podell S."/>
            <person name="Allen E.E."/>
        </authorList>
    </citation>
    <scope>NUCLEOTIDE SEQUENCE [LARGE SCALE GENOMIC DNA]</scope>
    <source>
        <strain evidence="2 3">G22</strain>
    </source>
</reference>
<dbReference type="Proteomes" id="UP000017840">
    <property type="component" value="Unassembled WGS sequence"/>
</dbReference>
<keyword evidence="1" id="KW-0812">Transmembrane</keyword>
<evidence type="ECO:0000313" key="2">
    <source>
        <dbReference type="EMBL" id="ESP88499.1"/>
    </source>
</evidence>
<evidence type="ECO:0000256" key="1">
    <source>
        <dbReference type="SAM" id="Phobius"/>
    </source>
</evidence>
<name>V4HKP5_9EURY</name>
<feature type="transmembrane region" description="Helical" evidence="1">
    <location>
        <begin position="35"/>
        <end position="59"/>
    </location>
</feature>
<keyword evidence="1" id="KW-0472">Membrane</keyword>
<accession>V4HKP5</accession>
<feature type="transmembrane region" description="Helical" evidence="1">
    <location>
        <begin position="71"/>
        <end position="90"/>
    </location>
</feature>
<keyword evidence="1" id="KW-1133">Transmembrane helix</keyword>
<keyword evidence="3" id="KW-1185">Reference proteome</keyword>
<proteinExistence type="predicted"/>
<organism evidence="2 3">
    <name type="scientific">Candidatus Halobonum tyrrellensis G22</name>
    <dbReference type="NCBI Taxonomy" id="1324957"/>
    <lineage>
        <taxon>Archaea</taxon>
        <taxon>Methanobacteriati</taxon>
        <taxon>Methanobacteriota</taxon>
        <taxon>Stenosarchaea group</taxon>
        <taxon>Halobacteria</taxon>
        <taxon>Halobacteriales</taxon>
        <taxon>Haloferacaceae</taxon>
        <taxon>Candidatus Halobonum</taxon>
    </lineage>
</organism>
<comment type="caution">
    <text evidence="2">The sequence shown here is derived from an EMBL/GenBank/DDBJ whole genome shotgun (WGS) entry which is preliminary data.</text>
</comment>
<feature type="transmembrane region" description="Helical" evidence="1">
    <location>
        <begin position="7"/>
        <end position="29"/>
    </location>
</feature>
<evidence type="ECO:0000313" key="3">
    <source>
        <dbReference type="Proteomes" id="UP000017840"/>
    </source>
</evidence>
<protein>
    <submittedName>
        <fullName evidence="2">Uncharacterized protein</fullName>
    </submittedName>
</protein>
<dbReference type="EMBL" id="ASGZ01000028">
    <property type="protein sequence ID" value="ESP88499.1"/>
    <property type="molecule type" value="Genomic_DNA"/>
</dbReference>
<gene>
    <name evidence="2" type="ORF">K933_08567</name>
</gene>